<dbReference type="STRING" id="27835.A0A0N4YPN7"/>
<evidence type="ECO:0000313" key="3">
    <source>
        <dbReference type="WBParaSite" id="NBR_0001920801-mRNA-1"/>
    </source>
</evidence>
<sequence>MIFSTDEVIHHFKKVTPIDDLLANCPFQLLEFAQHLETLNYYIRPDYSLLYQTMEDVRKVGHIKYSDPYDWEQEEFERLSAEKVKRKNHSVDRTQASATAITAEKVNFDHSIEREAIKRELISG</sequence>
<name>A0A0N4YPN7_NIPBR</name>
<evidence type="ECO:0000313" key="1">
    <source>
        <dbReference type="EMBL" id="VDL82938.1"/>
    </source>
</evidence>
<dbReference type="InterPro" id="IPR011009">
    <property type="entry name" value="Kinase-like_dom_sf"/>
</dbReference>
<dbReference type="WBParaSite" id="NBR_0001920801-mRNA-1">
    <property type="protein sequence ID" value="NBR_0001920801-mRNA-1"/>
    <property type="gene ID" value="NBR_0001920801"/>
</dbReference>
<dbReference type="AlphaFoldDB" id="A0A0N4YPN7"/>
<proteinExistence type="predicted"/>
<dbReference type="EMBL" id="UYSL01023982">
    <property type="protein sequence ID" value="VDL82938.1"/>
    <property type="molecule type" value="Genomic_DNA"/>
</dbReference>
<organism evidence="3">
    <name type="scientific">Nippostrongylus brasiliensis</name>
    <name type="common">Rat hookworm</name>
    <dbReference type="NCBI Taxonomy" id="27835"/>
    <lineage>
        <taxon>Eukaryota</taxon>
        <taxon>Metazoa</taxon>
        <taxon>Ecdysozoa</taxon>
        <taxon>Nematoda</taxon>
        <taxon>Chromadorea</taxon>
        <taxon>Rhabditida</taxon>
        <taxon>Rhabditina</taxon>
        <taxon>Rhabditomorpha</taxon>
        <taxon>Strongyloidea</taxon>
        <taxon>Heligmosomidae</taxon>
        <taxon>Nippostrongylus</taxon>
    </lineage>
</organism>
<keyword evidence="2" id="KW-1185">Reference proteome</keyword>
<accession>A0A0N4YPN7</accession>
<dbReference type="SUPFAM" id="SSF56112">
    <property type="entry name" value="Protein kinase-like (PK-like)"/>
    <property type="match status" value="1"/>
</dbReference>
<reference evidence="1 2" key="2">
    <citation type="submission" date="2018-11" db="EMBL/GenBank/DDBJ databases">
        <authorList>
            <consortium name="Pathogen Informatics"/>
        </authorList>
    </citation>
    <scope>NUCLEOTIDE SEQUENCE [LARGE SCALE GENOMIC DNA]</scope>
</reference>
<dbReference type="Gene3D" id="1.10.510.10">
    <property type="entry name" value="Transferase(Phosphotransferase) domain 1"/>
    <property type="match status" value="1"/>
</dbReference>
<dbReference type="Proteomes" id="UP000271162">
    <property type="component" value="Unassembled WGS sequence"/>
</dbReference>
<protein>
    <submittedName>
        <fullName evidence="3">mRNA (guanine-N(7)-)-methyltransferase</fullName>
    </submittedName>
</protein>
<reference evidence="3" key="1">
    <citation type="submission" date="2017-02" db="UniProtKB">
        <authorList>
            <consortium name="WormBaseParasite"/>
        </authorList>
    </citation>
    <scope>IDENTIFICATION</scope>
</reference>
<gene>
    <name evidence="1" type="ORF">NBR_LOCUS19209</name>
</gene>
<evidence type="ECO:0000313" key="2">
    <source>
        <dbReference type="Proteomes" id="UP000271162"/>
    </source>
</evidence>